<dbReference type="Proteomes" id="UP000183447">
    <property type="component" value="Unassembled WGS sequence"/>
</dbReference>
<feature type="domain" description="HTH lacI-type" evidence="4">
    <location>
        <begin position="5"/>
        <end position="61"/>
    </location>
</feature>
<dbReference type="AlphaFoldDB" id="A0A1K2HTM0"/>
<dbReference type="SMART" id="SM00354">
    <property type="entry name" value="HTH_LACI"/>
    <property type="match status" value="1"/>
</dbReference>
<dbReference type="GO" id="GO:0000976">
    <property type="term" value="F:transcription cis-regulatory region binding"/>
    <property type="evidence" value="ECO:0007669"/>
    <property type="project" value="TreeGrafter"/>
</dbReference>
<dbReference type="EMBL" id="FPKU01000001">
    <property type="protein sequence ID" value="SFZ81542.1"/>
    <property type="molecule type" value="Genomic_DNA"/>
</dbReference>
<evidence type="ECO:0000256" key="2">
    <source>
        <dbReference type="ARBA" id="ARBA00023125"/>
    </source>
</evidence>
<keyword evidence="6" id="KW-1185">Reference proteome</keyword>
<organism evidence="5 6">
    <name type="scientific">Devosia enhydra</name>
    <dbReference type="NCBI Taxonomy" id="665118"/>
    <lineage>
        <taxon>Bacteria</taxon>
        <taxon>Pseudomonadati</taxon>
        <taxon>Pseudomonadota</taxon>
        <taxon>Alphaproteobacteria</taxon>
        <taxon>Hyphomicrobiales</taxon>
        <taxon>Devosiaceae</taxon>
        <taxon>Devosia</taxon>
    </lineage>
</organism>
<dbReference type="Pfam" id="PF13377">
    <property type="entry name" value="Peripla_BP_3"/>
    <property type="match status" value="1"/>
</dbReference>
<dbReference type="PANTHER" id="PTHR30146">
    <property type="entry name" value="LACI-RELATED TRANSCRIPTIONAL REPRESSOR"/>
    <property type="match status" value="1"/>
</dbReference>
<evidence type="ECO:0000259" key="4">
    <source>
        <dbReference type="PROSITE" id="PS50932"/>
    </source>
</evidence>
<dbReference type="RefSeq" id="WP_072341429.1">
    <property type="nucleotide sequence ID" value="NZ_FPKU01000001.1"/>
</dbReference>
<dbReference type="Gene3D" id="3.40.50.2300">
    <property type="match status" value="2"/>
</dbReference>
<dbReference type="PROSITE" id="PS50932">
    <property type="entry name" value="HTH_LACI_2"/>
    <property type="match status" value="1"/>
</dbReference>
<gene>
    <name evidence="5" type="ORF">SAMN02983003_0555</name>
</gene>
<dbReference type="OrthoDB" id="5171752at2"/>
<protein>
    <submittedName>
        <fullName evidence="5">Transcriptional regulator, LacI family</fullName>
    </submittedName>
</protein>
<keyword evidence="2" id="KW-0238">DNA-binding</keyword>
<name>A0A1K2HTM0_9HYPH</name>
<dbReference type="Gene3D" id="1.10.260.40">
    <property type="entry name" value="lambda repressor-like DNA-binding domains"/>
    <property type="match status" value="1"/>
</dbReference>
<dbReference type="GO" id="GO:0003700">
    <property type="term" value="F:DNA-binding transcription factor activity"/>
    <property type="evidence" value="ECO:0007669"/>
    <property type="project" value="TreeGrafter"/>
</dbReference>
<dbReference type="Pfam" id="PF00356">
    <property type="entry name" value="LacI"/>
    <property type="match status" value="1"/>
</dbReference>
<dbReference type="InterPro" id="IPR028082">
    <property type="entry name" value="Peripla_BP_I"/>
</dbReference>
<sequence length="339" mass="36862">MRKRVTLKDVAEAVGVHPSTVSRALDPRTQDLINPKVVQRIVEASQKLHYRPNAAAYSLRTNRSRTIGVIVPDIANPIFPPMIRGIEATLLKKGYYAILGNTDGDMARERELVQAFISRGIDGLILASVNREDDAVQEALGSGTPVVTVNRRIDDERVSSVVHMEDEGIFRALTHLVSLGHRRVAFVAGPQAVSTGAERLSAFRRHGESLGIAVEPGLTVIASAYSEAEGEHCIEELIARGASFTAVMCANDRLAVGVIAALGRRNLRCPEDISVTGYNDMPMVDRIQPPLTTVQIRQYDMGVEAGGLALSMIDGEAEPRHVVLPVQLVIRNSTRALPR</sequence>
<keyword evidence="1" id="KW-0805">Transcription regulation</keyword>
<evidence type="ECO:0000313" key="6">
    <source>
        <dbReference type="Proteomes" id="UP000183447"/>
    </source>
</evidence>
<keyword evidence="3" id="KW-0804">Transcription</keyword>
<evidence type="ECO:0000256" key="1">
    <source>
        <dbReference type="ARBA" id="ARBA00023015"/>
    </source>
</evidence>
<dbReference type="CDD" id="cd06267">
    <property type="entry name" value="PBP1_LacI_sugar_binding-like"/>
    <property type="match status" value="1"/>
</dbReference>
<dbReference type="SUPFAM" id="SSF47413">
    <property type="entry name" value="lambda repressor-like DNA-binding domains"/>
    <property type="match status" value="1"/>
</dbReference>
<dbReference type="STRING" id="665118.SAMN02983003_0555"/>
<evidence type="ECO:0000256" key="3">
    <source>
        <dbReference type="ARBA" id="ARBA00023163"/>
    </source>
</evidence>
<dbReference type="InterPro" id="IPR000843">
    <property type="entry name" value="HTH_LacI"/>
</dbReference>
<dbReference type="SUPFAM" id="SSF53822">
    <property type="entry name" value="Periplasmic binding protein-like I"/>
    <property type="match status" value="1"/>
</dbReference>
<dbReference type="CDD" id="cd01392">
    <property type="entry name" value="HTH_LacI"/>
    <property type="match status" value="1"/>
</dbReference>
<reference evidence="5 6" key="1">
    <citation type="submission" date="2016-11" db="EMBL/GenBank/DDBJ databases">
        <authorList>
            <person name="Jaros S."/>
            <person name="Januszkiewicz K."/>
            <person name="Wedrychowicz H."/>
        </authorList>
    </citation>
    <scope>NUCLEOTIDE SEQUENCE [LARGE SCALE GENOMIC DNA]</scope>
    <source>
        <strain evidence="5 6">ATCC 23634</strain>
    </source>
</reference>
<dbReference type="InterPro" id="IPR010982">
    <property type="entry name" value="Lambda_DNA-bd_dom_sf"/>
</dbReference>
<accession>A0A1K2HTM0</accession>
<dbReference type="PANTHER" id="PTHR30146:SF138">
    <property type="entry name" value="TRANSCRIPTIONAL REGULATORY PROTEIN"/>
    <property type="match status" value="1"/>
</dbReference>
<evidence type="ECO:0000313" key="5">
    <source>
        <dbReference type="EMBL" id="SFZ81542.1"/>
    </source>
</evidence>
<proteinExistence type="predicted"/>
<dbReference type="InterPro" id="IPR046335">
    <property type="entry name" value="LacI/GalR-like_sensor"/>
</dbReference>